<evidence type="ECO:0000256" key="5">
    <source>
        <dbReference type="ARBA" id="ARBA00022840"/>
    </source>
</evidence>
<dbReference type="Pfam" id="PF03129">
    <property type="entry name" value="HGTP_anticodon"/>
    <property type="match status" value="1"/>
</dbReference>
<evidence type="ECO:0000259" key="10">
    <source>
        <dbReference type="PROSITE" id="PS50862"/>
    </source>
</evidence>
<evidence type="ECO:0000256" key="3">
    <source>
        <dbReference type="ARBA" id="ARBA00022598"/>
    </source>
</evidence>
<dbReference type="InterPro" id="IPR002314">
    <property type="entry name" value="aa-tRNA-synt_IIb"/>
</dbReference>
<accession>A0A139HJU0</accession>
<dbReference type="InterPro" id="IPR050062">
    <property type="entry name" value="Pro-tRNA_synthetase"/>
</dbReference>
<dbReference type="Pfam" id="PF00587">
    <property type="entry name" value="tRNA-synt_2b"/>
    <property type="match status" value="1"/>
</dbReference>
<dbReference type="InterPro" id="IPR006195">
    <property type="entry name" value="aa-tRNA-synth_II"/>
</dbReference>
<feature type="domain" description="Aminoacyl-transfer RNA synthetases class-II family profile" evidence="10">
    <location>
        <begin position="79"/>
        <end position="474"/>
    </location>
</feature>
<dbReference type="STRING" id="321146.A0A139HJU0"/>
<organism evidence="11 12">
    <name type="scientific">Pseudocercospora eumusae</name>
    <dbReference type="NCBI Taxonomy" id="321146"/>
    <lineage>
        <taxon>Eukaryota</taxon>
        <taxon>Fungi</taxon>
        <taxon>Dikarya</taxon>
        <taxon>Ascomycota</taxon>
        <taxon>Pezizomycotina</taxon>
        <taxon>Dothideomycetes</taxon>
        <taxon>Dothideomycetidae</taxon>
        <taxon>Mycosphaerellales</taxon>
        <taxon>Mycosphaerellaceae</taxon>
        <taxon>Pseudocercospora</taxon>
    </lineage>
</organism>
<dbReference type="InterPro" id="IPR045864">
    <property type="entry name" value="aa-tRNA-synth_II/BPL/LPL"/>
</dbReference>
<dbReference type="EC" id="6.1.1.15" evidence="2"/>
<dbReference type="PRINTS" id="PR01046">
    <property type="entry name" value="TRNASYNTHPRO"/>
</dbReference>
<dbReference type="PROSITE" id="PS50862">
    <property type="entry name" value="AA_TRNA_LIGASE_II"/>
    <property type="match status" value="1"/>
</dbReference>
<dbReference type="InterPro" id="IPR036621">
    <property type="entry name" value="Anticodon-bd_dom_sf"/>
</dbReference>
<dbReference type="InterPro" id="IPR002316">
    <property type="entry name" value="Pro-tRNA-ligase_IIa"/>
</dbReference>
<dbReference type="SUPFAM" id="SSF55681">
    <property type="entry name" value="Class II aaRS and biotin synthetases"/>
    <property type="match status" value="1"/>
</dbReference>
<evidence type="ECO:0000313" key="12">
    <source>
        <dbReference type="Proteomes" id="UP000070133"/>
    </source>
</evidence>
<dbReference type="AlphaFoldDB" id="A0A139HJU0"/>
<evidence type="ECO:0000256" key="1">
    <source>
        <dbReference type="ARBA" id="ARBA00008226"/>
    </source>
</evidence>
<comment type="caution">
    <text evidence="11">The sequence shown here is derived from an EMBL/GenBank/DDBJ whole genome shotgun (WGS) entry which is preliminary data.</text>
</comment>
<evidence type="ECO:0000256" key="4">
    <source>
        <dbReference type="ARBA" id="ARBA00022741"/>
    </source>
</evidence>
<keyword evidence="12" id="KW-1185">Reference proteome</keyword>
<sequence length="583" mass="65384">MPLSRTSRLKACFHGLSRGSRNQTRTLHRNTLTTFWTPTQSKKKSSTGDGVHEDGHDLLVRAGFLRQAQPGIFHTLPLGLRVLNKVETLIDKHMQSLGASKLALSSLSSQHLWEKSGRLDGRNSELFHLTDRKGAKHLLAPTHEEEITNIVKHAVHSYKHLPLRLYQVSRKYRDEARPRQGLLRGREFVMKDLYTFDLTEEHAMETYNAVQKAYKAFFDDLNLPYLVATADSGNMGGNHSHEYHFASQRGEDTIIKCSACSMSVNEELYVGKHDATPETPAGKHDVAVWAGPILRKLEKKLTQPQSEQEGDHVDSVLKVYYPQDCELNLHAIKRLHPNLETSNADPQKWLDAHQEHCIHLRDPRISESQCYLPHVNQSGSEPLRVTGAPFLLTKARESDTCPDCGARALHLHQAIEIGHTFHLGSRYSEPLEATIKDASNEPIAIEMGCHGVGVSRLVGAVATMLADAKGLNWPIVIAPFSMVLVGTGSNSADEVVELYDHVMHHVRNISGNMDFDAVIDDRERPLGWKLNDADLIGYPFIVILGKAWKDRKAVELQSRRLGVKEEVGVEDLAQRIISYSQKL</sequence>
<keyword evidence="5" id="KW-0067">ATP-binding</keyword>
<gene>
    <name evidence="11" type="ORF">AC578_5427</name>
</gene>
<dbReference type="SUPFAM" id="SSF52954">
    <property type="entry name" value="Class II aaRS ABD-related"/>
    <property type="match status" value="1"/>
</dbReference>
<keyword evidence="7" id="KW-0030">Aminoacyl-tRNA synthetase</keyword>
<dbReference type="Gene3D" id="3.30.930.10">
    <property type="entry name" value="Bira Bifunctional Protein, Domain 2"/>
    <property type="match status" value="2"/>
</dbReference>
<name>A0A139HJU0_9PEZI</name>
<dbReference type="GO" id="GO:0005524">
    <property type="term" value="F:ATP binding"/>
    <property type="evidence" value="ECO:0007669"/>
    <property type="project" value="UniProtKB-KW"/>
</dbReference>
<dbReference type="EMBL" id="LFZN01000038">
    <property type="protein sequence ID" value="KXT02710.1"/>
    <property type="molecule type" value="Genomic_DNA"/>
</dbReference>
<comment type="catalytic activity">
    <reaction evidence="9">
        <text>tRNA(Pro) + L-proline + ATP = L-prolyl-tRNA(Pro) + AMP + diphosphate</text>
        <dbReference type="Rhea" id="RHEA:14305"/>
        <dbReference type="Rhea" id="RHEA-COMP:9700"/>
        <dbReference type="Rhea" id="RHEA-COMP:9702"/>
        <dbReference type="ChEBI" id="CHEBI:30616"/>
        <dbReference type="ChEBI" id="CHEBI:33019"/>
        <dbReference type="ChEBI" id="CHEBI:60039"/>
        <dbReference type="ChEBI" id="CHEBI:78442"/>
        <dbReference type="ChEBI" id="CHEBI:78532"/>
        <dbReference type="ChEBI" id="CHEBI:456215"/>
        <dbReference type="EC" id="6.1.1.15"/>
    </reaction>
</comment>
<dbReference type="Gene3D" id="3.40.50.800">
    <property type="entry name" value="Anticodon-binding domain"/>
    <property type="match status" value="1"/>
</dbReference>
<evidence type="ECO:0000256" key="2">
    <source>
        <dbReference type="ARBA" id="ARBA00012831"/>
    </source>
</evidence>
<dbReference type="GO" id="GO:0005739">
    <property type="term" value="C:mitochondrion"/>
    <property type="evidence" value="ECO:0007669"/>
    <property type="project" value="TreeGrafter"/>
</dbReference>
<evidence type="ECO:0000256" key="8">
    <source>
        <dbReference type="ARBA" id="ARBA00029731"/>
    </source>
</evidence>
<evidence type="ECO:0000313" key="11">
    <source>
        <dbReference type="EMBL" id="KXT02710.1"/>
    </source>
</evidence>
<evidence type="ECO:0000256" key="6">
    <source>
        <dbReference type="ARBA" id="ARBA00022917"/>
    </source>
</evidence>
<comment type="similarity">
    <text evidence="1">Belongs to the class-II aminoacyl-tRNA synthetase family.</text>
</comment>
<dbReference type="GO" id="GO:0004827">
    <property type="term" value="F:proline-tRNA ligase activity"/>
    <property type="evidence" value="ECO:0007669"/>
    <property type="project" value="UniProtKB-EC"/>
</dbReference>
<keyword evidence="6" id="KW-0648">Protein biosynthesis</keyword>
<dbReference type="Proteomes" id="UP000070133">
    <property type="component" value="Unassembled WGS sequence"/>
</dbReference>
<dbReference type="PANTHER" id="PTHR42753">
    <property type="entry name" value="MITOCHONDRIAL RIBOSOME PROTEIN L39/PROLYL-TRNA LIGASE FAMILY MEMBER"/>
    <property type="match status" value="1"/>
</dbReference>
<keyword evidence="4" id="KW-0547">Nucleotide-binding</keyword>
<evidence type="ECO:0000256" key="7">
    <source>
        <dbReference type="ARBA" id="ARBA00023146"/>
    </source>
</evidence>
<dbReference type="PANTHER" id="PTHR42753:SF2">
    <property type="entry name" value="PROLINE--TRNA LIGASE"/>
    <property type="match status" value="1"/>
</dbReference>
<evidence type="ECO:0000256" key="9">
    <source>
        <dbReference type="ARBA" id="ARBA00047671"/>
    </source>
</evidence>
<dbReference type="OrthoDB" id="4159781at2759"/>
<protein>
    <recommendedName>
        <fullName evidence="2">proline--tRNA ligase</fullName>
        <ecNumber evidence="2">6.1.1.15</ecNumber>
    </recommendedName>
    <alternativeName>
        <fullName evidence="8">Prolyl-tRNA synthetase</fullName>
    </alternativeName>
</protein>
<reference evidence="11 12" key="1">
    <citation type="submission" date="2015-07" db="EMBL/GenBank/DDBJ databases">
        <title>Comparative genomics of the Sigatoka disease complex on banana suggests a link between parallel evolutionary changes in Pseudocercospora fijiensis and Pseudocercospora eumusae and increased virulence on the banana host.</title>
        <authorList>
            <person name="Chang T.-C."/>
            <person name="Salvucci A."/>
            <person name="Crous P.W."/>
            <person name="Stergiopoulos I."/>
        </authorList>
    </citation>
    <scope>NUCLEOTIDE SEQUENCE [LARGE SCALE GENOMIC DNA]</scope>
    <source>
        <strain evidence="11 12">CBS 114824</strain>
    </source>
</reference>
<dbReference type="GO" id="GO:0006433">
    <property type="term" value="P:prolyl-tRNA aminoacylation"/>
    <property type="evidence" value="ECO:0007669"/>
    <property type="project" value="InterPro"/>
</dbReference>
<proteinExistence type="inferred from homology"/>
<keyword evidence="3" id="KW-0436">Ligase</keyword>
<dbReference type="InterPro" id="IPR004154">
    <property type="entry name" value="Anticodon-bd"/>
</dbReference>